<dbReference type="PROSITE" id="PS50192">
    <property type="entry name" value="T_SNARE"/>
    <property type="match status" value="1"/>
</dbReference>
<dbReference type="GO" id="GO:0007165">
    <property type="term" value="P:signal transduction"/>
    <property type="evidence" value="ECO:0007669"/>
    <property type="project" value="UniProtKB-KW"/>
</dbReference>
<sequence length="700" mass="73031">MQRLSRLSIGAIFCVILFAMSLMLLVSDISTLLDVSRKARESVRTVALTQTSSALLRSVIATRDARGTVMKVLVGETSITDADKAVLSSMRQIWLNSMDALWTSTRQVDVPAVQATLEPLKHAQEALVEFRPQLDAALARPKAQRDAEIQKTFLVVSGNLLDAFAATIKAVDAAIPRADAALGQYLDIKRAAWATRIAVGVSWGRMETTVAAGGSWSQAEIVAAAEERARLLTAWAAVVDAVTDDVPETIRVAFQTAKASNFEGDTATRRKVITEALSAGTPPGVTFEDLRGRNMADAAKVLALANAALDAMIDRAGVLAAEAHAALLHTALFLAGSLVLAVVGTFIVFRRVLRPIHGMTRAMGALAGGDATIVVPAQDRQDEIGAMARAVQVFKDNLIRTKVLEAEAAESRRRAEDERRAVTRQMAGAFEAAVAGIVAQVGTAATELQSTARQLTTTAQVTASQSGTVAAAAEQAAANVNTVAVATEELGSSIQEIGRQVQGSTDMAERAVGEADQTSALVTELSAAAARIGDVVQLIASIAAQTNLLALNATIEAARAGEAGRGFAVVAVEVKELAAQTAKATEEIAGQIARIQGVTGEAVGAIDTITGRIREINTVATTIAAAVEQQGVATQEIVRNVTQASAGTQEVTGNIAGVAKASEQSTTAAQHVLTAATALSRQSEQLAAEVDRFLATVRAA</sequence>
<evidence type="ECO:0000256" key="3">
    <source>
        <dbReference type="ARBA" id="ARBA00023224"/>
    </source>
</evidence>
<keyword evidence="2" id="KW-0997">Cell inner membrane</keyword>
<evidence type="ECO:0000256" key="1">
    <source>
        <dbReference type="ARBA" id="ARBA00004429"/>
    </source>
</evidence>
<dbReference type="Pfam" id="PF00015">
    <property type="entry name" value="MCPsignal"/>
    <property type="match status" value="1"/>
</dbReference>
<dbReference type="InterPro" id="IPR003660">
    <property type="entry name" value="HAMP_dom"/>
</dbReference>
<comment type="similarity">
    <text evidence="4">Belongs to the methyl-accepting chemotaxis (MCP) protein family.</text>
</comment>
<comment type="subcellular location">
    <subcellularLocation>
        <location evidence="1">Cell inner membrane</location>
        <topology evidence="1">Multi-pass membrane protein</topology>
    </subcellularLocation>
</comment>
<keyword evidence="6" id="KW-1133">Transmembrane helix</keyword>
<accession>A0A1I4JYP7</accession>
<dbReference type="OrthoDB" id="8456673at2"/>
<dbReference type="PANTHER" id="PTHR32089">
    <property type="entry name" value="METHYL-ACCEPTING CHEMOTAXIS PROTEIN MCPB"/>
    <property type="match status" value="1"/>
</dbReference>
<dbReference type="Pfam" id="PF00672">
    <property type="entry name" value="HAMP"/>
    <property type="match status" value="1"/>
</dbReference>
<dbReference type="AlphaFoldDB" id="A0A1I4JYP7"/>
<feature type="transmembrane region" description="Helical" evidence="6">
    <location>
        <begin position="7"/>
        <end position="26"/>
    </location>
</feature>
<keyword evidence="2" id="KW-1003">Cell membrane</keyword>
<dbReference type="InterPro" id="IPR000727">
    <property type="entry name" value="T_SNARE_dom"/>
</dbReference>
<feature type="domain" description="T-SNARE coiled-coil homology" evidence="8">
    <location>
        <begin position="596"/>
        <end position="658"/>
    </location>
</feature>
<evidence type="ECO:0000313" key="11">
    <source>
        <dbReference type="Proteomes" id="UP000199048"/>
    </source>
</evidence>
<evidence type="ECO:0000256" key="2">
    <source>
        <dbReference type="ARBA" id="ARBA00022519"/>
    </source>
</evidence>
<keyword evidence="11" id="KW-1185">Reference proteome</keyword>
<keyword evidence="6" id="KW-0812">Transmembrane</keyword>
<dbReference type="Gene3D" id="1.10.287.950">
    <property type="entry name" value="Methyl-accepting chemotaxis protein"/>
    <property type="match status" value="1"/>
</dbReference>
<dbReference type="SMART" id="SM00304">
    <property type="entry name" value="HAMP"/>
    <property type="match status" value="1"/>
</dbReference>
<keyword evidence="3 5" id="KW-0807">Transducer</keyword>
<evidence type="ECO:0000259" key="7">
    <source>
        <dbReference type="PROSITE" id="PS50111"/>
    </source>
</evidence>
<dbReference type="EMBL" id="FOTK01000009">
    <property type="protein sequence ID" value="SFL71367.1"/>
    <property type="molecule type" value="Genomic_DNA"/>
</dbReference>
<dbReference type="PANTHER" id="PTHR32089:SF112">
    <property type="entry name" value="LYSOZYME-LIKE PROTEIN-RELATED"/>
    <property type="match status" value="1"/>
</dbReference>
<organism evidence="10 11">
    <name type="scientific">Methylobacterium pseudosasicola</name>
    <dbReference type="NCBI Taxonomy" id="582667"/>
    <lineage>
        <taxon>Bacteria</taxon>
        <taxon>Pseudomonadati</taxon>
        <taxon>Pseudomonadota</taxon>
        <taxon>Alphaproteobacteria</taxon>
        <taxon>Hyphomicrobiales</taxon>
        <taxon>Methylobacteriaceae</taxon>
        <taxon>Methylobacterium</taxon>
    </lineage>
</organism>
<dbReference type="PROSITE" id="PS50111">
    <property type="entry name" value="CHEMOTAXIS_TRANSDUC_2"/>
    <property type="match status" value="1"/>
</dbReference>
<dbReference type="Gene3D" id="6.10.340.10">
    <property type="match status" value="1"/>
</dbReference>
<keyword evidence="6" id="KW-0472">Membrane</keyword>
<dbReference type="SMART" id="SM00283">
    <property type="entry name" value="MA"/>
    <property type="match status" value="1"/>
</dbReference>
<dbReference type="RefSeq" id="WP_092040030.1">
    <property type="nucleotide sequence ID" value="NZ_FOTK01000009.1"/>
</dbReference>
<evidence type="ECO:0000256" key="6">
    <source>
        <dbReference type="SAM" id="Phobius"/>
    </source>
</evidence>
<feature type="domain" description="Methyl-accepting transducer" evidence="7">
    <location>
        <begin position="444"/>
        <end position="680"/>
    </location>
</feature>
<dbReference type="PROSITE" id="PS50885">
    <property type="entry name" value="HAMP"/>
    <property type="match status" value="1"/>
</dbReference>
<evidence type="ECO:0000259" key="9">
    <source>
        <dbReference type="PROSITE" id="PS50885"/>
    </source>
</evidence>
<evidence type="ECO:0000259" key="8">
    <source>
        <dbReference type="PROSITE" id="PS50192"/>
    </source>
</evidence>
<evidence type="ECO:0000256" key="5">
    <source>
        <dbReference type="PROSITE-ProRule" id="PRU00284"/>
    </source>
</evidence>
<protein>
    <submittedName>
        <fullName evidence="10">Methyl-accepting chemotaxis protein</fullName>
    </submittedName>
</protein>
<reference evidence="11" key="1">
    <citation type="submission" date="2016-10" db="EMBL/GenBank/DDBJ databases">
        <authorList>
            <person name="Varghese N."/>
            <person name="Submissions S."/>
        </authorList>
    </citation>
    <scope>NUCLEOTIDE SEQUENCE [LARGE SCALE GENOMIC DNA]</scope>
    <source>
        <strain evidence="11">BL36</strain>
    </source>
</reference>
<dbReference type="GO" id="GO:0005886">
    <property type="term" value="C:plasma membrane"/>
    <property type="evidence" value="ECO:0007669"/>
    <property type="project" value="UniProtKB-SubCell"/>
</dbReference>
<dbReference type="STRING" id="582667.SAMN05192568_100935"/>
<feature type="transmembrane region" description="Helical" evidence="6">
    <location>
        <begin position="326"/>
        <end position="349"/>
    </location>
</feature>
<dbReference type="CDD" id="cd06225">
    <property type="entry name" value="HAMP"/>
    <property type="match status" value="1"/>
</dbReference>
<dbReference type="SUPFAM" id="SSF58104">
    <property type="entry name" value="Methyl-accepting chemotaxis protein (MCP) signaling domain"/>
    <property type="match status" value="1"/>
</dbReference>
<feature type="domain" description="HAMP" evidence="9">
    <location>
        <begin position="350"/>
        <end position="403"/>
    </location>
</feature>
<dbReference type="InterPro" id="IPR004089">
    <property type="entry name" value="MCPsignal_dom"/>
</dbReference>
<proteinExistence type="inferred from homology"/>
<evidence type="ECO:0000313" key="10">
    <source>
        <dbReference type="EMBL" id="SFL71367.1"/>
    </source>
</evidence>
<gene>
    <name evidence="10" type="ORF">SAMN05192568_100935</name>
</gene>
<dbReference type="Proteomes" id="UP000199048">
    <property type="component" value="Unassembled WGS sequence"/>
</dbReference>
<name>A0A1I4JYP7_9HYPH</name>
<evidence type="ECO:0000256" key="4">
    <source>
        <dbReference type="ARBA" id="ARBA00029447"/>
    </source>
</evidence>